<name>A0A9D4XIT1_PEA</name>
<dbReference type="EMBL" id="JAMSHJ010000004">
    <property type="protein sequence ID" value="KAI5421841.1"/>
    <property type="molecule type" value="Genomic_DNA"/>
</dbReference>
<accession>A0A9D4XIT1</accession>
<organism evidence="1 2">
    <name type="scientific">Pisum sativum</name>
    <name type="common">Garden pea</name>
    <name type="synonym">Lathyrus oleraceus</name>
    <dbReference type="NCBI Taxonomy" id="3888"/>
    <lineage>
        <taxon>Eukaryota</taxon>
        <taxon>Viridiplantae</taxon>
        <taxon>Streptophyta</taxon>
        <taxon>Embryophyta</taxon>
        <taxon>Tracheophyta</taxon>
        <taxon>Spermatophyta</taxon>
        <taxon>Magnoliopsida</taxon>
        <taxon>eudicotyledons</taxon>
        <taxon>Gunneridae</taxon>
        <taxon>Pentapetalae</taxon>
        <taxon>rosids</taxon>
        <taxon>fabids</taxon>
        <taxon>Fabales</taxon>
        <taxon>Fabaceae</taxon>
        <taxon>Papilionoideae</taxon>
        <taxon>50 kb inversion clade</taxon>
        <taxon>NPAAA clade</taxon>
        <taxon>Hologalegina</taxon>
        <taxon>IRL clade</taxon>
        <taxon>Fabeae</taxon>
        <taxon>Lathyrus</taxon>
    </lineage>
</organism>
<reference evidence="1 2" key="1">
    <citation type="journal article" date="2022" name="Nat. Genet.">
        <title>Improved pea reference genome and pan-genome highlight genomic features and evolutionary characteristics.</title>
        <authorList>
            <person name="Yang T."/>
            <person name="Liu R."/>
            <person name="Luo Y."/>
            <person name="Hu S."/>
            <person name="Wang D."/>
            <person name="Wang C."/>
            <person name="Pandey M.K."/>
            <person name="Ge S."/>
            <person name="Xu Q."/>
            <person name="Li N."/>
            <person name="Li G."/>
            <person name="Huang Y."/>
            <person name="Saxena R.K."/>
            <person name="Ji Y."/>
            <person name="Li M."/>
            <person name="Yan X."/>
            <person name="He Y."/>
            <person name="Liu Y."/>
            <person name="Wang X."/>
            <person name="Xiang C."/>
            <person name="Varshney R.K."/>
            <person name="Ding H."/>
            <person name="Gao S."/>
            <person name="Zong X."/>
        </authorList>
    </citation>
    <scope>NUCLEOTIDE SEQUENCE [LARGE SCALE GENOMIC DNA]</scope>
    <source>
        <strain evidence="1 2">cv. Zhongwan 6</strain>
    </source>
</reference>
<dbReference type="Proteomes" id="UP001058974">
    <property type="component" value="Chromosome 4"/>
</dbReference>
<evidence type="ECO:0000313" key="2">
    <source>
        <dbReference type="Proteomes" id="UP001058974"/>
    </source>
</evidence>
<sequence length="108" mass="12752">MEYLPWTRVDLEGIRMAFTTSLIALTEQMTTLATQGAVEVEDFLDWKIDVDRFFDVIGILEKTSWQFDNDNTYRRQDNVMMFTRGRRKIDMTPVLHFDTNSRGKKSSF</sequence>
<evidence type="ECO:0000313" key="1">
    <source>
        <dbReference type="EMBL" id="KAI5421841.1"/>
    </source>
</evidence>
<dbReference type="Gramene" id="Psat04G0532500-T2">
    <property type="protein sequence ID" value="KAI5421841.1"/>
    <property type="gene ID" value="KIW84_045325"/>
</dbReference>
<comment type="caution">
    <text evidence="1">The sequence shown here is derived from an EMBL/GenBank/DDBJ whole genome shotgun (WGS) entry which is preliminary data.</text>
</comment>
<keyword evidence="2" id="KW-1185">Reference proteome</keyword>
<protein>
    <submittedName>
        <fullName evidence="1">Uncharacterized protein</fullName>
    </submittedName>
</protein>
<gene>
    <name evidence="1" type="ORF">KIW84_045325</name>
</gene>
<dbReference type="AlphaFoldDB" id="A0A9D4XIT1"/>
<proteinExistence type="predicted"/>